<evidence type="ECO:0000256" key="1">
    <source>
        <dbReference type="SAM" id="MobiDB-lite"/>
    </source>
</evidence>
<evidence type="ECO:0000313" key="3">
    <source>
        <dbReference type="Proteomes" id="UP000053424"/>
    </source>
</evidence>
<organism evidence="2 3">
    <name type="scientific">Hebeloma cylindrosporum</name>
    <dbReference type="NCBI Taxonomy" id="76867"/>
    <lineage>
        <taxon>Eukaryota</taxon>
        <taxon>Fungi</taxon>
        <taxon>Dikarya</taxon>
        <taxon>Basidiomycota</taxon>
        <taxon>Agaricomycotina</taxon>
        <taxon>Agaricomycetes</taxon>
        <taxon>Agaricomycetidae</taxon>
        <taxon>Agaricales</taxon>
        <taxon>Agaricineae</taxon>
        <taxon>Hymenogastraceae</taxon>
        <taxon>Hebeloma</taxon>
    </lineage>
</organism>
<keyword evidence="3" id="KW-1185">Reference proteome</keyword>
<reference evidence="2 3" key="1">
    <citation type="submission" date="2014-04" db="EMBL/GenBank/DDBJ databases">
        <authorList>
            <consortium name="DOE Joint Genome Institute"/>
            <person name="Kuo A."/>
            <person name="Gay G."/>
            <person name="Dore J."/>
            <person name="Kohler A."/>
            <person name="Nagy L.G."/>
            <person name="Floudas D."/>
            <person name="Copeland A."/>
            <person name="Barry K.W."/>
            <person name="Cichocki N."/>
            <person name="Veneault-Fourrey C."/>
            <person name="LaButti K."/>
            <person name="Lindquist E.A."/>
            <person name="Lipzen A."/>
            <person name="Lundell T."/>
            <person name="Morin E."/>
            <person name="Murat C."/>
            <person name="Sun H."/>
            <person name="Tunlid A."/>
            <person name="Henrissat B."/>
            <person name="Grigoriev I.V."/>
            <person name="Hibbett D.S."/>
            <person name="Martin F."/>
            <person name="Nordberg H.P."/>
            <person name="Cantor M.N."/>
            <person name="Hua S.X."/>
        </authorList>
    </citation>
    <scope>NUCLEOTIDE SEQUENCE [LARGE SCALE GENOMIC DNA]</scope>
    <source>
        <strain evidence="3">h7</strain>
    </source>
</reference>
<dbReference type="SUPFAM" id="SSF81383">
    <property type="entry name" value="F-box domain"/>
    <property type="match status" value="1"/>
</dbReference>
<gene>
    <name evidence="2" type="ORF">M413DRAFT_440412</name>
</gene>
<dbReference type="OrthoDB" id="3220023at2759"/>
<feature type="compositionally biased region" description="Polar residues" evidence="1">
    <location>
        <begin position="1"/>
        <end position="18"/>
    </location>
</feature>
<protein>
    <recommendedName>
        <fullName evidence="4">F-box domain-containing protein</fullName>
    </recommendedName>
</protein>
<dbReference type="Proteomes" id="UP000053424">
    <property type="component" value="Unassembled WGS sequence"/>
</dbReference>
<feature type="region of interest" description="Disordered" evidence="1">
    <location>
        <begin position="842"/>
        <end position="869"/>
    </location>
</feature>
<feature type="compositionally biased region" description="Polar residues" evidence="1">
    <location>
        <begin position="849"/>
        <end position="861"/>
    </location>
</feature>
<name>A0A0C3CSF8_HEBCY</name>
<dbReference type="STRING" id="686832.A0A0C3CSF8"/>
<evidence type="ECO:0000313" key="2">
    <source>
        <dbReference type="EMBL" id="KIM46836.1"/>
    </source>
</evidence>
<feature type="compositionally biased region" description="Polar residues" evidence="1">
    <location>
        <begin position="124"/>
        <end position="138"/>
    </location>
</feature>
<reference evidence="3" key="2">
    <citation type="submission" date="2015-01" db="EMBL/GenBank/DDBJ databases">
        <title>Evolutionary Origins and Diversification of the Mycorrhizal Mutualists.</title>
        <authorList>
            <consortium name="DOE Joint Genome Institute"/>
            <consortium name="Mycorrhizal Genomics Consortium"/>
            <person name="Kohler A."/>
            <person name="Kuo A."/>
            <person name="Nagy L.G."/>
            <person name="Floudas D."/>
            <person name="Copeland A."/>
            <person name="Barry K.W."/>
            <person name="Cichocki N."/>
            <person name="Veneault-Fourrey C."/>
            <person name="LaButti K."/>
            <person name="Lindquist E.A."/>
            <person name="Lipzen A."/>
            <person name="Lundell T."/>
            <person name="Morin E."/>
            <person name="Murat C."/>
            <person name="Riley R."/>
            <person name="Ohm R."/>
            <person name="Sun H."/>
            <person name="Tunlid A."/>
            <person name="Henrissat B."/>
            <person name="Grigoriev I.V."/>
            <person name="Hibbett D.S."/>
            <person name="Martin F."/>
        </authorList>
    </citation>
    <scope>NUCLEOTIDE SEQUENCE [LARGE SCALE GENOMIC DNA]</scope>
    <source>
        <strain evidence="3">h7</strain>
    </source>
</reference>
<feature type="compositionally biased region" description="Low complexity" evidence="1">
    <location>
        <begin position="43"/>
        <end position="57"/>
    </location>
</feature>
<feature type="region of interest" description="Disordered" evidence="1">
    <location>
        <begin position="1"/>
        <end position="223"/>
    </location>
</feature>
<evidence type="ECO:0008006" key="4">
    <source>
        <dbReference type="Google" id="ProtNLM"/>
    </source>
</evidence>
<dbReference type="AlphaFoldDB" id="A0A0C3CSF8"/>
<accession>A0A0C3CSF8</accession>
<dbReference type="HOGENOM" id="CLU_011993_0_0_1"/>
<feature type="compositionally biased region" description="Polar residues" evidence="1">
    <location>
        <begin position="211"/>
        <end position="220"/>
    </location>
</feature>
<sequence>MKSSSPAPSDETLASTSDGNREGNAISISDDVRSNLSAHVEPDLSASTSSPDTSTDSSKSRKRRLEDDSVDEGSTPGSAPSQDGAESGDSLLGISLDGQGNAAQKGTEIETRDPPAKKRRTEGQSRNISRQTSPNLVISGTDERATTPSTSKAATVEKKGAPKPVTPQRAGTDSSNLDAPAPSKKPRLDGSPVMESSAVTEGNPASFAGSPLQQQESNTVMEPASALKSSPFLTLPIELLSEILIFTGSPQHVLAVARTCKALCNTLLSPNAQFIWRKARKGPGCTFTTTRSVFQQNPAIAIHNLGALGVQMTLIGMGVVDPPASEVSIKVTSLPDPPPQFFPSEASYAAFIFDSGTCDACDKETNMMYGSFALKARVCKNAKCSLPKGVVRLSQRDPMYLAFKAILPDNEALGFNNNSFNHGPHHGIGLYVREDALEAARKEFSVDPTYQKKYEMLKFRKQEWMTLCTALHKWKKMRQEKYHQNKTKNENLGKQLANKYGWPYDDLLNCTAYGPYQRCKSRLIEEIDEEDLKVMRESIEESLLETNDRRGRRNGEISLMENRAGVESLYKRLRTNGKYPYLPSLSAFRDLPVISMIQTTERTKVTSSVADVLQTNPVMADLLKTQLSKWTEKAKQDLGFVLGFPRNWKNASKNVLHPVERVTARFVCTRCERVDVKYRSDGCLDFAGACRHECGVGNEKKGRTRKGKKGKWDASIFAKDEKAIKALRKCLELTKYAEDRDGGNYLLKVGFGVVCNSCDHPMVIDSRNIIGHCHRHDEMALSFESIEKITSFLGGYPYEYGLVQKLMGPASTTVDAKKEIERKNFGCRHCLRAKMETEAAAAAAAATASTNTDQPSDVQPQGPTPQAGAKPTMIELKSLVYHMHDTTEGPLEKPPPLYSFNGMRSHMKGKHGIEDIRDEDIFCYRSPSI</sequence>
<dbReference type="EMBL" id="KN831770">
    <property type="protein sequence ID" value="KIM46836.1"/>
    <property type="molecule type" value="Genomic_DNA"/>
</dbReference>
<proteinExistence type="predicted"/>
<feature type="compositionally biased region" description="Basic and acidic residues" evidence="1">
    <location>
        <begin position="107"/>
        <end position="116"/>
    </location>
</feature>
<dbReference type="InterPro" id="IPR036047">
    <property type="entry name" value="F-box-like_dom_sf"/>
</dbReference>